<organism evidence="1 2">
    <name type="scientific">Hericium alpestre</name>
    <dbReference type="NCBI Taxonomy" id="135208"/>
    <lineage>
        <taxon>Eukaryota</taxon>
        <taxon>Fungi</taxon>
        <taxon>Dikarya</taxon>
        <taxon>Basidiomycota</taxon>
        <taxon>Agaricomycotina</taxon>
        <taxon>Agaricomycetes</taxon>
        <taxon>Russulales</taxon>
        <taxon>Hericiaceae</taxon>
        <taxon>Hericium</taxon>
    </lineage>
</organism>
<evidence type="ECO:0000313" key="2">
    <source>
        <dbReference type="Proteomes" id="UP000298061"/>
    </source>
</evidence>
<dbReference type="Pfam" id="PF18759">
    <property type="entry name" value="Plavaka"/>
    <property type="match status" value="1"/>
</dbReference>
<dbReference type="InterPro" id="IPR041078">
    <property type="entry name" value="Plavaka"/>
</dbReference>
<dbReference type="Proteomes" id="UP000298061">
    <property type="component" value="Unassembled WGS sequence"/>
</dbReference>
<dbReference type="OrthoDB" id="3199698at2759"/>
<gene>
    <name evidence="1" type="ORF">EWM64_g4284</name>
</gene>
<proteinExistence type="predicted"/>
<comment type="caution">
    <text evidence="1">The sequence shown here is derived from an EMBL/GenBank/DDBJ whole genome shotgun (WGS) entry which is preliminary data.</text>
</comment>
<dbReference type="STRING" id="135208.A0A4Y9ZZT8"/>
<sequence>MSKPIILMYPDGHHRRIIFEIGPFIADYPEQVYLTGIMQRWCPNSAGFDVTAVHESLSLIKGTFKDHLITWVEEYLHKEHSNAEADRIMDDIDRRIAAAPAFPGLRHFLEGRNFKQWTGDDSKALMKVFLPAIVGHVSNSIVKCIAAFLDFCYLVRQPAHDTDTLATMDETLHCFHHYRQVFVDLGIHPDGISLPQQHSLVHYVPAI</sequence>
<dbReference type="AlphaFoldDB" id="A0A4Y9ZZT8"/>
<keyword evidence="2" id="KW-1185">Reference proteome</keyword>
<evidence type="ECO:0000313" key="1">
    <source>
        <dbReference type="EMBL" id="TFY79724.1"/>
    </source>
</evidence>
<dbReference type="EMBL" id="SFCI01000451">
    <property type="protein sequence ID" value="TFY79724.1"/>
    <property type="molecule type" value="Genomic_DNA"/>
</dbReference>
<accession>A0A4Y9ZZT8</accession>
<reference evidence="1 2" key="1">
    <citation type="submission" date="2019-02" db="EMBL/GenBank/DDBJ databases">
        <title>Genome sequencing of the rare red list fungi Hericium alpestre (H. flagellum).</title>
        <authorList>
            <person name="Buettner E."/>
            <person name="Kellner H."/>
        </authorList>
    </citation>
    <scope>NUCLEOTIDE SEQUENCE [LARGE SCALE GENOMIC DNA]</scope>
    <source>
        <strain evidence="1 2">DSM 108284</strain>
    </source>
</reference>
<name>A0A4Y9ZZT8_9AGAM</name>
<protein>
    <submittedName>
        <fullName evidence="1">Uncharacterized protein</fullName>
    </submittedName>
</protein>